<name>A0A418W0I5_9PROT</name>
<evidence type="ECO:0000313" key="2">
    <source>
        <dbReference type="Proteomes" id="UP000283458"/>
    </source>
</evidence>
<accession>A0A418W0I5</accession>
<reference evidence="1 2" key="1">
    <citation type="submission" date="2018-09" db="EMBL/GenBank/DDBJ databases">
        <authorList>
            <person name="Zhu H."/>
        </authorList>
    </citation>
    <scope>NUCLEOTIDE SEQUENCE [LARGE SCALE GENOMIC DNA]</scope>
    <source>
        <strain evidence="1 2">K2W22B-5</strain>
    </source>
</reference>
<dbReference type="RefSeq" id="WP_119829154.1">
    <property type="nucleotide sequence ID" value="NZ_QYUL01000001.1"/>
</dbReference>
<proteinExistence type="predicted"/>
<gene>
    <name evidence="1" type="ORF">D3877_02310</name>
</gene>
<dbReference type="EMBL" id="QYUL01000001">
    <property type="protein sequence ID" value="RJF83515.1"/>
    <property type="molecule type" value="Genomic_DNA"/>
</dbReference>
<dbReference type="OrthoDB" id="7306662at2"/>
<keyword evidence="2" id="KW-1185">Reference proteome</keyword>
<dbReference type="AlphaFoldDB" id="A0A418W0I5"/>
<organism evidence="1 2">
    <name type="scientific">Azospirillum cavernae</name>
    <dbReference type="NCBI Taxonomy" id="2320860"/>
    <lineage>
        <taxon>Bacteria</taxon>
        <taxon>Pseudomonadati</taxon>
        <taxon>Pseudomonadota</taxon>
        <taxon>Alphaproteobacteria</taxon>
        <taxon>Rhodospirillales</taxon>
        <taxon>Azospirillaceae</taxon>
        <taxon>Azospirillum</taxon>
    </lineage>
</organism>
<comment type="caution">
    <text evidence="1">The sequence shown here is derived from an EMBL/GenBank/DDBJ whole genome shotgun (WGS) entry which is preliminary data.</text>
</comment>
<protein>
    <submittedName>
        <fullName evidence="1">Uncharacterized protein</fullName>
    </submittedName>
</protein>
<evidence type="ECO:0000313" key="1">
    <source>
        <dbReference type="EMBL" id="RJF83515.1"/>
    </source>
</evidence>
<sequence>MQHWLDDDAALCSIEILSEAVERTCVPGILELRMLRNALREAVKSKTTEAVKTAFGMFARVDRDYRRRIAHEALTLAAQQKGRFAPRERVVRRTRMVV</sequence>
<dbReference type="Proteomes" id="UP000283458">
    <property type="component" value="Unassembled WGS sequence"/>
</dbReference>